<organism evidence="12 13">
    <name type="scientific">Clarias magur</name>
    <name type="common">Asian catfish</name>
    <name type="synonym">Macropteronotus magur</name>
    <dbReference type="NCBI Taxonomy" id="1594786"/>
    <lineage>
        <taxon>Eukaryota</taxon>
        <taxon>Metazoa</taxon>
        <taxon>Chordata</taxon>
        <taxon>Craniata</taxon>
        <taxon>Vertebrata</taxon>
        <taxon>Euteleostomi</taxon>
        <taxon>Actinopterygii</taxon>
        <taxon>Neopterygii</taxon>
        <taxon>Teleostei</taxon>
        <taxon>Ostariophysi</taxon>
        <taxon>Siluriformes</taxon>
        <taxon>Clariidae</taxon>
        <taxon>Clarias</taxon>
    </lineage>
</organism>
<evidence type="ECO:0000256" key="9">
    <source>
        <dbReference type="ARBA" id="ARBA00023180"/>
    </source>
</evidence>
<dbReference type="FunFam" id="3.40.50.2300:FF:000016">
    <property type="entry name" value="Taste 1 receptor member 2"/>
    <property type="match status" value="1"/>
</dbReference>
<keyword evidence="6" id="KW-0297">G-protein coupled receptor</keyword>
<keyword evidence="4" id="KW-0732">Signal</keyword>
<dbReference type="Pfam" id="PF01094">
    <property type="entry name" value="ANF_receptor"/>
    <property type="match status" value="1"/>
</dbReference>
<dbReference type="GO" id="GO:0004930">
    <property type="term" value="F:G protein-coupled receptor activity"/>
    <property type="evidence" value="ECO:0007669"/>
    <property type="project" value="UniProtKB-KW"/>
</dbReference>
<evidence type="ECO:0000256" key="10">
    <source>
        <dbReference type="ARBA" id="ARBA00023224"/>
    </source>
</evidence>
<dbReference type="EMBL" id="QNUK01000815">
    <property type="protein sequence ID" value="KAF5889411.1"/>
    <property type="molecule type" value="Genomic_DNA"/>
</dbReference>
<evidence type="ECO:0000256" key="2">
    <source>
        <dbReference type="ARBA" id="ARBA00022475"/>
    </source>
</evidence>
<dbReference type="PANTHER" id="PTHR24061">
    <property type="entry name" value="CALCIUM-SENSING RECEPTOR-RELATED"/>
    <property type="match status" value="1"/>
</dbReference>
<dbReference type="Proteomes" id="UP000727407">
    <property type="component" value="Unassembled WGS sequence"/>
</dbReference>
<reference evidence="12" key="1">
    <citation type="submission" date="2020-07" db="EMBL/GenBank/DDBJ databases">
        <title>Clarias magur genome sequencing, assembly and annotation.</title>
        <authorList>
            <person name="Kushwaha B."/>
            <person name="Kumar R."/>
            <person name="Das P."/>
            <person name="Joshi C.G."/>
            <person name="Kumar D."/>
            <person name="Nagpure N.S."/>
            <person name="Pandey M."/>
            <person name="Agarwal S."/>
            <person name="Srivastava S."/>
            <person name="Singh M."/>
            <person name="Sahoo L."/>
            <person name="Jayasankar P."/>
            <person name="Meher P.K."/>
            <person name="Koringa P.G."/>
            <person name="Iquebal M.A."/>
            <person name="Das S.P."/>
            <person name="Bit A."/>
            <person name="Patnaik S."/>
            <person name="Patel N."/>
            <person name="Shah T.M."/>
            <person name="Hinsu A."/>
            <person name="Jena J.K."/>
        </authorList>
    </citation>
    <scope>NUCLEOTIDE SEQUENCE</scope>
    <source>
        <strain evidence="12">CIFAMagur01</strain>
        <tissue evidence="12">Testis</tissue>
    </source>
</reference>
<dbReference type="PRINTS" id="PR00592">
    <property type="entry name" value="CASENSINGR"/>
</dbReference>
<feature type="domain" description="Receptor ligand binding region" evidence="11">
    <location>
        <begin position="1"/>
        <end position="235"/>
    </location>
</feature>
<protein>
    <submittedName>
        <fullName evidence="12">G-protein coupled receptor family C group 6 member A-like</fullName>
    </submittedName>
</protein>
<keyword evidence="5" id="KW-1133">Transmembrane helix</keyword>
<evidence type="ECO:0000256" key="6">
    <source>
        <dbReference type="ARBA" id="ARBA00023040"/>
    </source>
</evidence>
<keyword evidence="10" id="KW-0807">Transducer</keyword>
<evidence type="ECO:0000259" key="11">
    <source>
        <dbReference type="Pfam" id="PF01094"/>
    </source>
</evidence>
<evidence type="ECO:0000256" key="5">
    <source>
        <dbReference type="ARBA" id="ARBA00022989"/>
    </source>
</evidence>
<dbReference type="AlphaFoldDB" id="A0A8J4WRH7"/>
<feature type="non-terminal residue" evidence="12">
    <location>
        <position position="1"/>
    </location>
</feature>
<sequence length="244" mass="27554">ISASSSAEALSDRLRYPSFLRTIPSDVYQMKALAKLMSNFDWDWVGVVHSDDDYGKSALQGFLDNAEKENVCTAFIETLPYYLDFKNLDNMIQKVVQTIQNSTAKVVLVILREELVHKLFMEVIRQNISRTWIASDAWSVSYNISHMSGINSIGDVFGFSFITGSNPGFEEYLQNLAITPGTENVFIEEYRKFGNDKDFLTKVVDITQAYADRLAVLSIAHSLKKILKCNQTACPGNKDFAPYE</sequence>
<proteinExistence type="predicted"/>
<evidence type="ECO:0000256" key="1">
    <source>
        <dbReference type="ARBA" id="ARBA00004651"/>
    </source>
</evidence>
<dbReference type="Gene3D" id="3.40.50.2300">
    <property type="match status" value="1"/>
</dbReference>
<dbReference type="InterPro" id="IPR000337">
    <property type="entry name" value="GPCR_3"/>
</dbReference>
<evidence type="ECO:0000256" key="8">
    <source>
        <dbReference type="ARBA" id="ARBA00023170"/>
    </source>
</evidence>
<dbReference type="OrthoDB" id="5984008at2759"/>
<dbReference type="InterPro" id="IPR000068">
    <property type="entry name" value="GPCR_3_Ca_sens_rcpt-rel"/>
</dbReference>
<evidence type="ECO:0000313" key="12">
    <source>
        <dbReference type="EMBL" id="KAF5889411.1"/>
    </source>
</evidence>
<keyword evidence="8 12" id="KW-0675">Receptor</keyword>
<evidence type="ECO:0000256" key="3">
    <source>
        <dbReference type="ARBA" id="ARBA00022692"/>
    </source>
</evidence>
<dbReference type="SUPFAM" id="SSF53822">
    <property type="entry name" value="Periplasmic binding protein-like I"/>
    <property type="match status" value="1"/>
</dbReference>
<dbReference type="GO" id="GO:0005886">
    <property type="term" value="C:plasma membrane"/>
    <property type="evidence" value="ECO:0007669"/>
    <property type="project" value="UniProtKB-SubCell"/>
</dbReference>
<keyword evidence="13" id="KW-1185">Reference proteome</keyword>
<evidence type="ECO:0000256" key="7">
    <source>
        <dbReference type="ARBA" id="ARBA00023136"/>
    </source>
</evidence>
<comment type="caution">
    <text evidence="12">The sequence shown here is derived from an EMBL/GenBank/DDBJ whole genome shotgun (WGS) entry which is preliminary data.</text>
</comment>
<evidence type="ECO:0000313" key="13">
    <source>
        <dbReference type="Proteomes" id="UP000727407"/>
    </source>
</evidence>
<dbReference type="InterPro" id="IPR001828">
    <property type="entry name" value="ANF_lig-bd_rcpt"/>
</dbReference>
<keyword evidence="7" id="KW-0472">Membrane</keyword>
<dbReference type="PANTHER" id="PTHR24061:SF506">
    <property type="entry name" value="G-PROTEIN COUPLED RECEPTOR FAMILY C GROUP 6 MEMBER A-LIKE PRECURSOR"/>
    <property type="match status" value="1"/>
</dbReference>
<keyword evidence="3" id="KW-0812">Transmembrane</keyword>
<dbReference type="InterPro" id="IPR028082">
    <property type="entry name" value="Peripla_BP_I"/>
</dbReference>
<accession>A0A8J4WRH7</accession>
<evidence type="ECO:0000256" key="4">
    <source>
        <dbReference type="ARBA" id="ARBA00022729"/>
    </source>
</evidence>
<keyword evidence="2" id="KW-1003">Cell membrane</keyword>
<dbReference type="PRINTS" id="PR00248">
    <property type="entry name" value="GPCRMGR"/>
</dbReference>
<keyword evidence="9" id="KW-0325">Glycoprotein</keyword>
<name>A0A8J4WRH7_CLAMG</name>
<gene>
    <name evidence="12" type="ORF">DAT39_020894</name>
</gene>
<comment type="subcellular location">
    <subcellularLocation>
        <location evidence="1">Cell membrane</location>
        <topology evidence="1">Multi-pass membrane protein</topology>
    </subcellularLocation>
</comment>
<feature type="non-terminal residue" evidence="12">
    <location>
        <position position="244"/>
    </location>
</feature>